<proteinExistence type="inferred from homology"/>
<accession>A0ABW5C9T5</accession>
<dbReference type="RefSeq" id="WP_377314298.1">
    <property type="nucleotide sequence ID" value="NZ_JBHUIY010000003.1"/>
</dbReference>
<dbReference type="SUPFAM" id="SSF54637">
    <property type="entry name" value="Thioesterase/thiol ester dehydrase-isomerase"/>
    <property type="match status" value="1"/>
</dbReference>
<reference evidence="4" key="1">
    <citation type="journal article" date="2019" name="Int. J. Syst. Evol. Microbiol.">
        <title>The Global Catalogue of Microorganisms (GCM) 10K type strain sequencing project: providing services to taxonomists for standard genome sequencing and annotation.</title>
        <authorList>
            <consortium name="The Broad Institute Genomics Platform"/>
            <consortium name="The Broad Institute Genome Sequencing Center for Infectious Disease"/>
            <person name="Wu L."/>
            <person name="Ma J."/>
        </authorList>
    </citation>
    <scope>NUCLEOTIDE SEQUENCE [LARGE SCALE GENOMIC DNA]</scope>
    <source>
        <strain evidence="4">KCTC 15012</strain>
    </source>
</reference>
<comment type="similarity">
    <text evidence="1">Belongs to the 4-hydroxybenzoyl-CoA thioesterase family.</text>
</comment>
<dbReference type="PANTHER" id="PTHR31793">
    <property type="entry name" value="4-HYDROXYBENZOYL-COA THIOESTERASE FAMILY MEMBER"/>
    <property type="match status" value="1"/>
</dbReference>
<dbReference type="InterPro" id="IPR029069">
    <property type="entry name" value="HotDog_dom_sf"/>
</dbReference>
<keyword evidence="2 3" id="KW-0378">Hydrolase</keyword>
<name>A0ABW5C9T5_9PROT</name>
<dbReference type="EMBL" id="JBHUIY010000003">
    <property type="protein sequence ID" value="MFD2232727.1"/>
    <property type="molecule type" value="Genomic_DNA"/>
</dbReference>
<evidence type="ECO:0000256" key="1">
    <source>
        <dbReference type="ARBA" id="ARBA00005953"/>
    </source>
</evidence>
<dbReference type="Proteomes" id="UP001597296">
    <property type="component" value="Unassembled WGS sequence"/>
</dbReference>
<evidence type="ECO:0000313" key="3">
    <source>
        <dbReference type="EMBL" id="MFD2232727.1"/>
    </source>
</evidence>
<dbReference type="Gene3D" id="3.10.129.10">
    <property type="entry name" value="Hotdog Thioesterase"/>
    <property type="match status" value="1"/>
</dbReference>
<keyword evidence="4" id="KW-1185">Reference proteome</keyword>
<dbReference type="CDD" id="cd00586">
    <property type="entry name" value="4HBT"/>
    <property type="match status" value="1"/>
</dbReference>
<evidence type="ECO:0000313" key="4">
    <source>
        <dbReference type="Proteomes" id="UP001597296"/>
    </source>
</evidence>
<sequence>MISAEVGITVPFYDLDPMQVVWHGNYVRYLEEARCALLDRLDYSYPRMEESGYLWPIVDLRLKYVRPARFGQALRVIATLTEYENRLRIAYRILDAASGEVLTKAETTQLAVVAATRELCLESPAVLLERVRAVLA</sequence>
<dbReference type="InterPro" id="IPR006684">
    <property type="entry name" value="YbgC/YbaW"/>
</dbReference>
<dbReference type="EC" id="3.1.2.-" evidence="3"/>
<protein>
    <submittedName>
        <fullName evidence="3">Acyl-CoA thioesterase</fullName>
        <ecNumber evidence="3">3.1.2.-</ecNumber>
    </submittedName>
</protein>
<dbReference type="InterPro" id="IPR050563">
    <property type="entry name" value="4-hydroxybenzoyl-CoA_TE"/>
</dbReference>
<dbReference type="GO" id="GO:0016787">
    <property type="term" value="F:hydrolase activity"/>
    <property type="evidence" value="ECO:0007669"/>
    <property type="project" value="UniProtKB-KW"/>
</dbReference>
<dbReference type="Pfam" id="PF13279">
    <property type="entry name" value="4HBT_2"/>
    <property type="match status" value="1"/>
</dbReference>
<dbReference type="PIRSF" id="PIRSF003230">
    <property type="entry name" value="YbgC"/>
    <property type="match status" value="1"/>
</dbReference>
<comment type="caution">
    <text evidence="3">The sequence shown here is derived from an EMBL/GenBank/DDBJ whole genome shotgun (WGS) entry which is preliminary data.</text>
</comment>
<evidence type="ECO:0000256" key="2">
    <source>
        <dbReference type="ARBA" id="ARBA00022801"/>
    </source>
</evidence>
<dbReference type="PANTHER" id="PTHR31793:SF27">
    <property type="entry name" value="NOVEL THIOESTERASE SUPERFAMILY DOMAIN AND SAPOSIN A-TYPE DOMAIN CONTAINING PROTEIN (0610012H03RIK)"/>
    <property type="match status" value="1"/>
</dbReference>
<organism evidence="3 4">
    <name type="scientific">Phaeospirillum tilakii</name>
    <dbReference type="NCBI Taxonomy" id="741673"/>
    <lineage>
        <taxon>Bacteria</taxon>
        <taxon>Pseudomonadati</taxon>
        <taxon>Pseudomonadota</taxon>
        <taxon>Alphaproteobacteria</taxon>
        <taxon>Rhodospirillales</taxon>
        <taxon>Rhodospirillaceae</taxon>
        <taxon>Phaeospirillum</taxon>
    </lineage>
</organism>
<gene>
    <name evidence="3" type="ORF">ACFSNB_02790</name>
</gene>